<keyword evidence="2" id="KW-1185">Reference proteome</keyword>
<name>A0ABP9KRJ4_9RHOB</name>
<sequence length="58" mass="5861">MTPFRLVIILGCAAFLSGATYLSWFGVARESGDLAASAASIRAGSGTGGGYSSFGRVK</sequence>
<dbReference type="EMBL" id="BAABHW010000001">
    <property type="protein sequence ID" value="GAA5064456.1"/>
    <property type="molecule type" value="Genomic_DNA"/>
</dbReference>
<dbReference type="Proteomes" id="UP001499910">
    <property type="component" value="Unassembled WGS sequence"/>
</dbReference>
<organism evidence="1 2">
    <name type="scientific">[Roseibacterium] beibuensis</name>
    <dbReference type="NCBI Taxonomy" id="1193142"/>
    <lineage>
        <taxon>Bacteria</taxon>
        <taxon>Pseudomonadati</taxon>
        <taxon>Pseudomonadota</taxon>
        <taxon>Alphaproteobacteria</taxon>
        <taxon>Rhodobacterales</taxon>
        <taxon>Roseobacteraceae</taxon>
        <taxon>Roseicyclus</taxon>
    </lineage>
</organism>
<evidence type="ECO:0000313" key="1">
    <source>
        <dbReference type="EMBL" id="GAA5064456.1"/>
    </source>
</evidence>
<gene>
    <name evidence="1" type="ORF">GCM10023209_01010</name>
</gene>
<evidence type="ECO:0000313" key="2">
    <source>
        <dbReference type="Proteomes" id="UP001499910"/>
    </source>
</evidence>
<protein>
    <submittedName>
        <fullName evidence="1">Uncharacterized protein</fullName>
    </submittedName>
</protein>
<reference evidence="2" key="1">
    <citation type="journal article" date="2019" name="Int. J. Syst. Evol. Microbiol.">
        <title>The Global Catalogue of Microorganisms (GCM) 10K type strain sequencing project: providing services to taxonomists for standard genome sequencing and annotation.</title>
        <authorList>
            <consortium name="The Broad Institute Genomics Platform"/>
            <consortium name="The Broad Institute Genome Sequencing Center for Infectious Disease"/>
            <person name="Wu L."/>
            <person name="Ma J."/>
        </authorList>
    </citation>
    <scope>NUCLEOTIDE SEQUENCE [LARGE SCALE GENOMIC DNA]</scope>
    <source>
        <strain evidence="2">JCM 18015</strain>
    </source>
</reference>
<dbReference type="RefSeq" id="WP_222189367.1">
    <property type="nucleotide sequence ID" value="NZ_BAABHW010000001.1"/>
</dbReference>
<comment type="caution">
    <text evidence="1">The sequence shown here is derived from an EMBL/GenBank/DDBJ whole genome shotgun (WGS) entry which is preliminary data.</text>
</comment>
<proteinExistence type="predicted"/>
<accession>A0ABP9KRJ4</accession>